<comment type="similarity">
    <text evidence="1">Belongs to the LOB domain-containing protein family.</text>
</comment>
<gene>
    <name evidence="3" type="ORF">PVK06_014576</name>
</gene>
<comment type="caution">
    <text evidence="3">The sequence shown here is derived from an EMBL/GenBank/DDBJ whole genome shotgun (WGS) entry which is preliminary data.</text>
</comment>
<dbReference type="PANTHER" id="PTHR31301">
    <property type="entry name" value="LOB DOMAIN-CONTAINING PROTEIN 4-RELATED"/>
    <property type="match status" value="1"/>
</dbReference>
<dbReference type="Proteomes" id="UP001358586">
    <property type="component" value="Chromosome 5"/>
</dbReference>
<reference evidence="3 4" key="1">
    <citation type="submission" date="2023-03" db="EMBL/GenBank/DDBJ databases">
        <title>WGS of Gossypium arboreum.</title>
        <authorList>
            <person name="Yu D."/>
        </authorList>
    </citation>
    <scope>NUCLEOTIDE SEQUENCE [LARGE SCALE GENOMIC DNA]</scope>
    <source>
        <tissue evidence="3">Leaf</tissue>
    </source>
</reference>
<proteinExistence type="inferred from homology"/>
<evidence type="ECO:0000256" key="1">
    <source>
        <dbReference type="ARBA" id="ARBA00005474"/>
    </source>
</evidence>
<evidence type="ECO:0000259" key="2">
    <source>
        <dbReference type="PROSITE" id="PS50891"/>
    </source>
</evidence>
<dbReference type="EMBL" id="JARKNE010000005">
    <property type="protein sequence ID" value="KAK5830781.1"/>
    <property type="molecule type" value="Genomic_DNA"/>
</dbReference>
<evidence type="ECO:0000313" key="3">
    <source>
        <dbReference type="EMBL" id="KAK5830781.1"/>
    </source>
</evidence>
<feature type="domain" description="LOB" evidence="2">
    <location>
        <begin position="5"/>
        <end position="122"/>
    </location>
</feature>
<sequence>MRSCSPCAACKLLRRRCAEDCIFAPYFPSQDPHRFAIVHKVFGASNVSKALQATCTNVFIASQLGNLQELPEDQRGDAASSMVYEANARVRDPVYGCVGAISYLQNQVSQLQMQLTVAQTELLRIKMHQDSPSPPYLAPTNNFNNIDSQPEYLNFPPSTNVIQDPSLKTESIWT</sequence>
<dbReference type="PROSITE" id="PS50891">
    <property type="entry name" value="LOB"/>
    <property type="match status" value="1"/>
</dbReference>
<name>A0ABR0PV96_GOSAR</name>
<organism evidence="3 4">
    <name type="scientific">Gossypium arboreum</name>
    <name type="common">Tree cotton</name>
    <name type="synonym">Gossypium nanking</name>
    <dbReference type="NCBI Taxonomy" id="29729"/>
    <lineage>
        <taxon>Eukaryota</taxon>
        <taxon>Viridiplantae</taxon>
        <taxon>Streptophyta</taxon>
        <taxon>Embryophyta</taxon>
        <taxon>Tracheophyta</taxon>
        <taxon>Spermatophyta</taxon>
        <taxon>Magnoliopsida</taxon>
        <taxon>eudicotyledons</taxon>
        <taxon>Gunneridae</taxon>
        <taxon>Pentapetalae</taxon>
        <taxon>rosids</taxon>
        <taxon>malvids</taxon>
        <taxon>Malvales</taxon>
        <taxon>Malvaceae</taxon>
        <taxon>Malvoideae</taxon>
        <taxon>Gossypium</taxon>
    </lineage>
</organism>
<dbReference type="Pfam" id="PF03195">
    <property type="entry name" value="LOB"/>
    <property type="match status" value="2"/>
</dbReference>
<evidence type="ECO:0000313" key="4">
    <source>
        <dbReference type="Proteomes" id="UP001358586"/>
    </source>
</evidence>
<protein>
    <recommendedName>
        <fullName evidence="2">LOB domain-containing protein</fullName>
    </recommendedName>
</protein>
<dbReference type="PANTHER" id="PTHR31301:SF84">
    <property type="entry name" value="LOB DOMAIN-CONTAINING PROTEIN 12-LIKE"/>
    <property type="match status" value="1"/>
</dbReference>
<accession>A0ABR0PV96</accession>
<dbReference type="InterPro" id="IPR004883">
    <property type="entry name" value="LOB"/>
</dbReference>
<keyword evidence="4" id="KW-1185">Reference proteome</keyword>